<dbReference type="Gene3D" id="2.160.20.10">
    <property type="entry name" value="Single-stranded right-handed beta-helix, Pectin lyase-like"/>
    <property type="match status" value="1"/>
</dbReference>
<comment type="caution">
    <text evidence="3">The sequence shown here is derived from an EMBL/GenBank/DDBJ whole genome shotgun (WGS) entry which is preliminary data.</text>
</comment>
<name>A0AAP2DK42_9BACT</name>
<accession>A0AAP2DK42</accession>
<evidence type="ECO:0000256" key="1">
    <source>
        <dbReference type="SAM" id="SignalP"/>
    </source>
</evidence>
<dbReference type="RefSeq" id="WP_254163716.1">
    <property type="nucleotide sequence ID" value="NZ_JAHESF010000011.1"/>
</dbReference>
<sequence>MSKFHFSSPLKSGALLLVLLSTFIRCADEALLNETVIPATDAKLTTAAVSDVTDCSACTYIVPDKTHVIDGAALGLQPGSVIGLSATINYGNLLFRNIVGTADNPIIIKNCGGTAHINGTGLSFALKTENSKYFRITGGNTSGTYGIMINGGSLGITLDKLSTNFQVDHVEIANTGFAGIMAKTDPTCDDATIRGNFVMTNVYFNDNYVHDTGGEAFYIGNSFYAEGRSTTCGQRFPHEIHYLKVNNNIVKNAGWDGIQVGSATKGARIYANTVENYGTANVANQRNGIQLGEGTGGICYGNLIRNGTGNGMNVLGLGDNIIYNNVIESAGGAGIFCDERYTPGPGFKFINNTIVNTASDGIRIYAERVPMNVIINNIIVNPATYSTYVYPRIPNDAFVYKLSKDVKIDMSNNYFSTTADPVLFVNLSVPNYRLQSTSPVIDMGRDISVYSILTDFYKKARLKGLAYDIGAVEY</sequence>
<evidence type="ECO:0000259" key="2">
    <source>
        <dbReference type="Pfam" id="PF13229"/>
    </source>
</evidence>
<keyword evidence="4" id="KW-1185">Reference proteome</keyword>
<dbReference type="AlphaFoldDB" id="A0AAP2DK42"/>
<feature type="signal peptide" evidence="1">
    <location>
        <begin position="1"/>
        <end position="27"/>
    </location>
</feature>
<dbReference type="InterPro" id="IPR006626">
    <property type="entry name" value="PbH1"/>
</dbReference>
<dbReference type="Pfam" id="PF13229">
    <property type="entry name" value="Beta_helix"/>
    <property type="match status" value="1"/>
</dbReference>
<dbReference type="InterPro" id="IPR011050">
    <property type="entry name" value="Pectin_lyase_fold/virulence"/>
</dbReference>
<keyword evidence="1" id="KW-0732">Signal</keyword>
<gene>
    <name evidence="3" type="ORF">KK083_13215</name>
</gene>
<dbReference type="NCBIfam" id="NF041518">
    <property type="entry name" value="choice_anch_Q"/>
    <property type="match status" value="1"/>
</dbReference>
<dbReference type="InterPro" id="IPR012334">
    <property type="entry name" value="Pectin_lyas_fold"/>
</dbReference>
<dbReference type="SUPFAM" id="SSF51126">
    <property type="entry name" value="Pectin lyase-like"/>
    <property type="match status" value="1"/>
</dbReference>
<dbReference type="Proteomes" id="UP001319200">
    <property type="component" value="Unassembled WGS sequence"/>
</dbReference>
<dbReference type="InterPro" id="IPR059226">
    <property type="entry name" value="Choice_anch_Q_dom"/>
</dbReference>
<evidence type="ECO:0000313" key="3">
    <source>
        <dbReference type="EMBL" id="MBT1697846.1"/>
    </source>
</evidence>
<dbReference type="EMBL" id="JAHESF010000011">
    <property type="protein sequence ID" value="MBT1697846.1"/>
    <property type="molecule type" value="Genomic_DNA"/>
</dbReference>
<dbReference type="InterPro" id="IPR039448">
    <property type="entry name" value="Beta_helix"/>
</dbReference>
<feature type="chain" id="PRO_5043028280" evidence="1">
    <location>
        <begin position="28"/>
        <end position="474"/>
    </location>
</feature>
<organism evidence="3 4">
    <name type="scientific">Chryseosolibacter histidini</name>
    <dbReference type="NCBI Taxonomy" id="2782349"/>
    <lineage>
        <taxon>Bacteria</taxon>
        <taxon>Pseudomonadati</taxon>
        <taxon>Bacteroidota</taxon>
        <taxon>Cytophagia</taxon>
        <taxon>Cytophagales</taxon>
        <taxon>Chryseotaleaceae</taxon>
        <taxon>Chryseosolibacter</taxon>
    </lineage>
</organism>
<reference evidence="3 4" key="1">
    <citation type="submission" date="2021-05" db="EMBL/GenBank/DDBJ databases">
        <title>A Polyphasic approach of four new species of the genus Ohtaekwangia: Ohtaekwangia histidinii sp. nov., Ohtaekwangia cretensis sp. nov., Ohtaekwangia indiensis sp. nov., Ohtaekwangia reichenbachii sp. nov. from diverse environment.</title>
        <authorList>
            <person name="Octaviana S."/>
        </authorList>
    </citation>
    <scope>NUCLEOTIDE SEQUENCE [LARGE SCALE GENOMIC DNA]</scope>
    <source>
        <strain evidence="3 4">PWU4</strain>
    </source>
</reference>
<proteinExistence type="predicted"/>
<dbReference type="SMART" id="SM00710">
    <property type="entry name" value="PbH1"/>
    <property type="match status" value="7"/>
</dbReference>
<feature type="domain" description="Right handed beta helix" evidence="2">
    <location>
        <begin position="243"/>
        <end position="389"/>
    </location>
</feature>
<protein>
    <submittedName>
        <fullName evidence="3">Right-handed parallel beta-helix repeat-containing protein</fullName>
    </submittedName>
</protein>
<evidence type="ECO:0000313" key="4">
    <source>
        <dbReference type="Proteomes" id="UP001319200"/>
    </source>
</evidence>